<organism evidence="2 3">
    <name type="scientific">Natronococcus jeotgali DSM 18795</name>
    <dbReference type="NCBI Taxonomy" id="1227498"/>
    <lineage>
        <taxon>Archaea</taxon>
        <taxon>Methanobacteriati</taxon>
        <taxon>Methanobacteriota</taxon>
        <taxon>Stenosarchaea group</taxon>
        <taxon>Halobacteria</taxon>
        <taxon>Halobacteriales</taxon>
        <taxon>Natrialbaceae</taxon>
        <taxon>Natronococcus</taxon>
    </lineage>
</organism>
<proteinExistence type="predicted"/>
<evidence type="ECO:0000313" key="2">
    <source>
        <dbReference type="EMBL" id="ELY66734.1"/>
    </source>
</evidence>
<dbReference type="AlphaFoldDB" id="L9XY23"/>
<accession>L9XY23</accession>
<feature type="region of interest" description="Disordered" evidence="1">
    <location>
        <begin position="444"/>
        <end position="485"/>
    </location>
</feature>
<name>L9XY23_9EURY</name>
<feature type="region of interest" description="Disordered" evidence="1">
    <location>
        <begin position="342"/>
        <end position="429"/>
    </location>
</feature>
<reference evidence="2 3" key="1">
    <citation type="journal article" date="2014" name="PLoS Genet.">
        <title>Phylogenetically driven sequencing of extremely halophilic archaea reveals strategies for static and dynamic osmo-response.</title>
        <authorList>
            <person name="Becker E.A."/>
            <person name="Seitzer P.M."/>
            <person name="Tritt A."/>
            <person name="Larsen D."/>
            <person name="Krusor M."/>
            <person name="Yao A.I."/>
            <person name="Wu D."/>
            <person name="Madern D."/>
            <person name="Eisen J.A."/>
            <person name="Darling A.E."/>
            <person name="Facciotti M.T."/>
        </authorList>
    </citation>
    <scope>NUCLEOTIDE SEQUENCE [LARGE SCALE GENOMIC DNA]</scope>
    <source>
        <strain evidence="2 3">DSM 18795</strain>
    </source>
</reference>
<dbReference type="Proteomes" id="UP000011531">
    <property type="component" value="Unassembled WGS sequence"/>
</dbReference>
<gene>
    <name evidence="2" type="ORF">C492_00484</name>
</gene>
<dbReference type="EMBL" id="AOIA01000014">
    <property type="protein sequence ID" value="ELY66734.1"/>
    <property type="molecule type" value="Genomic_DNA"/>
</dbReference>
<comment type="caution">
    <text evidence="2">The sequence shown here is derived from an EMBL/GenBank/DDBJ whole genome shotgun (WGS) entry which is preliminary data.</text>
</comment>
<evidence type="ECO:0000313" key="3">
    <source>
        <dbReference type="Proteomes" id="UP000011531"/>
    </source>
</evidence>
<feature type="compositionally biased region" description="Low complexity" evidence="1">
    <location>
        <begin position="370"/>
        <end position="404"/>
    </location>
</feature>
<evidence type="ECO:0000256" key="1">
    <source>
        <dbReference type="SAM" id="MobiDB-lite"/>
    </source>
</evidence>
<feature type="compositionally biased region" description="Basic and acidic residues" evidence="1">
    <location>
        <begin position="458"/>
        <end position="472"/>
    </location>
</feature>
<feature type="compositionally biased region" description="Basic and acidic residues" evidence="1">
    <location>
        <begin position="27"/>
        <end position="62"/>
    </location>
</feature>
<feature type="region of interest" description="Disordered" evidence="1">
    <location>
        <begin position="1"/>
        <end position="72"/>
    </location>
</feature>
<keyword evidence="3" id="KW-1185">Reference proteome</keyword>
<protein>
    <submittedName>
        <fullName evidence="2">Uncharacterized protein</fullName>
    </submittedName>
</protein>
<sequence>MTTRADPTSKRARSRSRGGICFETDGPDGRRRVTIREDADPSDVDHIMSREPDARSFDDELPKGPIPGTGELGDDCGEDVPMFCRDEGCGHTTTVGSTCRRSRCPRCWQSWAFHRAKKWIGKLEGLRSKRPKTAKGGPFFHHVTVSMADIGLRFDSEDALGRGFDVVKSLLQKVFVDTGLIVYHPWRIAKEHRGDVMGHSSGDGELTWKDVLELAESEGRSWEGIVEEYLVYAPHFHAIVLSDTVSGVVTESIEAETGIVVHRITPGDSNVSIYGIEELAKVTAYCLSHAGLMESESGYRVAMRGFGELHNYGAPMWAEQKGVEALRDISYQVLGVDFQRPTCDAPAPEDREGSEPGGCGCDHHHPDPRSTGPTPAPLSSSSSSGAGSGSVSRSPTSSDPSPVVADGGDPDGRSATSSSSGECCGSPLLPIWKAPEYLDDAEWVESIGEDAEGQLRGAYDEWTSKGKPRPEDVPDPEVVDGGPSD</sequence>